<dbReference type="OrthoDB" id="5805706at2759"/>
<dbReference type="WBParaSite" id="TCLT_0000543501-mRNA-1">
    <property type="protein sequence ID" value="TCLT_0000543501-mRNA-1"/>
    <property type="gene ID" value="TCLT_0000543501"/>
</dbReference>
<dbReference type="STRING" id="103827.A0A0N5CYB8"/>
<evidence type="ECO:0000313" key="4">
    <source>
        <dbReference type="WBParaSite" id="TCLT_0000543501-mRNA-1"/>
    </source>
</evidence>
<accession>A0A0N5CYB8</accession>
<dbReference type="EMBL" id="UYYF01004339">
    <property type="protein sequence ID" value="VDN02671.1"/>
    <property type="molecule type" value="Genomic_DNA"/>
</dbReference>
<reference evidence="2 3" key="2">
    <citation type="submission" date="2018-11" db="EMBL/GenBank/DDBJ databases">
        <authorList>
            <consortium name="Pathogen Informatics"/>
        </authorList>
    </citation>
    <scope>NUCLEOTIDE SEQUENCE [LARGE SCALE GENOMIC DNA]</scope>
</reference>
<evidence type="ECO:0000313" key="2">
    <source>
        <dbReference type="EMBL" id="VDN02671.1"/>
    </source>
</evidence>
<feature type="region of interest" description="Disordered" evidence="1">
    <location>
        <begin position="85"/>
        <end position="112"/>
    </location>
</feature>
<dbReference type="AlphaFoldDB" id="A0A0N5CYB8"/>
<protein>
    <submittedName>
        <fullName evidence="4">Histidine-rich glycoprotein-like</fullName>
    </submittedName>
</protein>
<dbReference type="OMA" id="KGASKHI"/>
<keyword evidence="3" id="KW-1185">Reference proteome</keyword>
<evidence type="ECO:0000256" key="1">
    <source>
        <dbReference type="SAM" id="MobiDB-lite"/>
    </source>
</evidence>
<proteinExistence type="predicted"/>
<name>A0A0N5CYB8_THECL</name>
<gene>
    <name evidence="2" type="ORF">TCLT_LOCUS5424</name>
</gene>
<evidence type="ECO:0000313" key="3">
    <source>
        <dbReference type="Proteomes" id="UP000276776"/>
    </source>
</evidence>
<organism evidence="4">
    <name type="scientific">Thelazia callipaeda</name>
    <name type="common">Oriental eyeworm</name>
    <name type="synonym">Parasitic nematode</name>
    <dbReference type="NCBI Taxonomy" id="103827"/>
    <lineage>
        <taxon>Eukaryota</taxon>
        <taxon>Metazoa</taxon>
        <taxon>Ecdysozoa</taxon>
        <taxon>Nematoda</taxon>
        <taxon>Chromadorea</taxon>
        <taxon>Rhabditida</taxon>
        <taxon>Spirurina</taxon>
        <taxon>Spiruromorpha</taxon>
        <taxon>Thelazioidea</taxon>
        <taxon>Thelaziidae</taxon>
        <taxon>Thelazia</taxon>
    </lineage>
</organism>
<dbReference type="Proteomes" id="UP000276776">
    <property type="component" value="Unassembled WGS sequence"/>
</dbReference>
<sequence length="291" mass="34017">MILINFWKWNTFLLNIHYNIYSIRNFRISRSAAWHLGPKHEQQKDGHDRQWINRYDGHDSGYMIEKDGHHQKNIAAFNHAIKEESEQHALKSAAGAGKHTAGSAEKGASKHADQASALGKDVKAKTFGFFDYQYKQPEYHVEQFYTDEKHGRKFGADRLHHSLKDHESDAHEASGWGKHGKGYHNDAHGIDARENGAKHHYNWKNDFHKGYGKEDEIDYSKGRGAHEQYSHHDVVVPERHDHHHYHHNHKDHNGWAVPAERGYGYELNLWDYPEERSTWGKWGHGWGHIWH</sequence>
<reference evidence="4" key="1">
    <citation type="submission" date="2017-02" db="UniProtKB">
        <authorList>
            <consortium name="WormBaseParasite"/>
        </authorList>
    </citation>
    <scope>IDENTIFICATION</scope>
</reference>